<keyword evidence="3" id="KW-0597">Phosphoprotein</keyword>
<dbReference type="SMART" id="SM00091">
    <property type="entry name" value="PAS"/>
    <property type="match status" value="1"/>
</dbReference>
<dbReference type="RefSeq" id="WP_014905066.1">
    <property type="nucleotide sequence ID" value="NC_018515.1"/>
</dbReference>
<dbReference type="AlphaFoldDB" id="J7IWQ4"/>
<dbReference type="CDD" id="cd00082">
    <property type="entry name" value="HisKA"/>
    <property type="match status" value="1"/>
</dbReference>
<dbReference type="STRING" id="768704.Desmer_4348"/>
<evidence type="ECO:0000259" key="13">
    <source>
        <dbReference type="PROSITE" id="PS50113"/>
    </source>
</evidence>
<name>J7IWQ4_DESMD</name>
<dbReference type="Gene3D" id="3.30.450.20">
    <property type="entry name" value="PAS domain"/>
    <property type="match status" value="1"/>
</dbReference>
<evidence type="ECO:0000256" key="6">
    <source>
        <dbReference type="ARBA" id="ARBA00022777"/>
    </source>
</evidence>
<dbReference type="InterPro" id="IPR036097">
    <property type="entry name" value="HisK_dim/P_sf"/>
</dbReference>
<keyword evidence="15" id="KW-1185">Reference proteome</keyword>
<feature type="transmembrane region" description="Helical" evidence="10">
    <location>
        <begin position="69"/>
        <end position="86"/>
    </location>
</feature>
<dbReference type="PROSITE" id="PS50112">
    <property type="entry name" value="PAS"/>
    <property type="match status" value="1"/>
</dbReference>
<feature type="domain" description="Histidine kinase" evidence="11">
    <location>
        <begin position="381"/>
        <end position="585"/>
    </location>
</feature>
<dbReference type="EMBL" id="CP003629">
    <property type="protein sequence ID" value="AFQ46160.1"/>
    <property type="molecule type" value="Genomic_DNA"/>
</dbReference>
<evidence type="ECO:0000256" key="7">
    <source>
        <dbReference type="ARBA" id="ARBA00022840"/>
    </source>
</evidence>
<evidence type="ECO:0000256" key="4">
    <source>
        <dbReference type="ARBA" id="ARBA00022679"/>
    </source>
</evidence>
<comment type="catalytic activity">
    <reaction evidence="1">
        <text>ATP + protein L-histidine = ADP + protein N-phospho-L-histidine.</text>
        <dbReference type="EC" id="2.7.13.3"/>
    </reaction>
</comment>
<keyword evidence="9" id="KW-0175">Coiled coil</keyword>
<dbReference type="KEGG" id="dmi:Desmer_4348"/>
<sequence>MVQITRVQRNLVFTEHQEEFSKYKVISNFSRLRILATVLLVLDILFFFTDYSNYKEGLWISTPGYEWLFYSHVALGLGMIIISGLYWRTNLNSVEDVRPVHNTYEILFAVFCLVISAVITGWIDQMLHGQLTVYIIVCFIVAVFFNLSPKVSFLVYFLSYIIVILGIQRYQPNSLILNGHYLNTLLLIFVSWVLSLTLYNAKVKDFLHKNHLERLVKERTKEMENTNQRLMLEMAERKQIESKIFRLASIVESTEDGIIGMDLDGVIIDWNRGAGCIYGYSEEEIVGQSVRKLFPPDNKSELDNILLTISQGKAVSHYESIRQRKDGSIINVYLTVSPIKDDQQRIIGASTIVKDVTAQKKIEKEMTRMDQMSLVGEMAASIGHEIRNPMTTVRGFLQLLGEDGNSSKYSNYIPLMISELDRANQIISEFLSISRSKVTEVAVHNLNNIIKSILPLVQVDAIRNDKGVITELEEIPDLILDEKEMRQMILNLARNGLEAMDHGGVLSIKTLMSNSEVILSIQDQGTGIKPEIMDKLGTPFYTTKETGTGLGLAVCYGIAARHNAMITIQTCPTGSTFFVRFTVPISNN</sequence>
<dbReference type="InterPro" id="IPR004358">
    <property type="entry name" value="Sig_transdc_His_kin-like_C"/>
</dbReference>
<evidence type="ECO:0000313" key="15">
    <source>
        <dbReference type="Proteomes" id="UP000005262"/>
    </source>
</evidence>
<keyword evidence="7" id="KW-0067">ATP-binding</keyword>
<dbReference type="InterPro" id="IPR003594">
    <property type="entry name" value="HATPase_dom"/>
</dbReference>
<dbReference type="Gene3D" id="3.30.565.10">
    <property type="entry name" value="Histidine kinase-like ATPase, C-terminal domain"/>
    <property type="match status" value="1"/>
</dbReference>
<dbReference type="GO" id="GO:0000155">
    <property type="term" value="F:phosphorelay sensor kinase activity"/>
    <property type="evidence" value="ECO:0007669"/>
    <property type="project" value="InterPro"/>
</dbReference>
<evidence type="ECO:0000259" key="12">
    <source>
        <dbReference type="PROSITE" id="PS50112"/>
    </source>
</evidence>
<dbReference type="EC" id="2.7.13.3" evidence="2"/>
<dbReference type="InterPro" id="IPR000014">
    <property type="entry name" value="PAS"/>
</dbReference>
<feature type="transmembrane region" description="Helical" evidence="10">
    <location>
        <begin position="129"/>
        <end position="146"/>
    </location>
</feature>
<accession>J7IWQ4</accession>
<dbReference type="Pfam" id="PF02518">
    <property type="entry name" value="HATPase_c"/>
    <property type="match status" value="1"/>
</dbReference>
<evidence type="ECO:0000313" key="14">
    <source>
        <dbReference type="EMBL" id="AFQ46160.1"/>
    </source>
</evidence>
<organism evidence="14 15">
    <name type="scientific">Desulfosporosinus meridiei (strain ATCC BAA-275 / DSM 13257 / KCTC 12902 / NCIMB 13706 / S10)</name>
    <dbReference type="NCBI Taxonomy" id="768704"/>
    <lineage>
        <taxon>Bacteria</taxon>
        <taxon>Bacillati</taxon>
        <taxon>Bacillota</taxon>
        <taxon>Clostridia</taxon>
        <taxon>Eubacteriales</taxon>
        <taxon>Desulfitobacteriaceae</taxon>
        <taxon>Desulfosporosinus</taxon>
    </lineage>
</organism>
<dbReference type="SMART" id="SM00387">
    <property type="entry name" value="HATPase_c"/>
    <property type="match status" value="1"/>
</dbReference>
<evidence type="ECO:0000256" key="3">
    <source>
        <dbReference type="ARBA" id="ARBA00022553"/>
    </source>
</evidence>
<dbReference type="PROSITE" id="PS50109">
    <property type="entry name" value="HIS_KIN"/>
    <property type="match status" value="1"/>
</dbReference>
<proteinExistence type="predicted"/>
<dbReference type="HOGENOM" id="CLU_021622_1_0_9"/>
<evidence type="ECO:0000256" key="10">
    <source>
        <dbReference type="SAM" id="Phobius"/>
    </source>
</evidence>
<dbReference type="PANTHER" id="PTHR43065">
    <property type="entry name" value="SENSOR HISTIDINE KINASE"/>
    <property type="match status" value="1"/>
</dbReference>
<dbReference type="InterPro" id="IPR036890">
    <property type="entry name" value="HATPase_C_sf"/>
</dbReference>
<evidence type="ECO:0000259" key="11">
    <source>
        <dbReference type="PROSITE" id="PS50109"/>
    </source>
</evidence>
<dbReference type="Pfam" id="PF00512">
    <property type="entry name" value="HisKA"/>
    <property type="match status" value="1"/>
</dbReference>
<gene>
    <name evidence="14" type="ordered locus">Desmer_4348</name>
</gene>
<dbReference type="NCBIfam" id="TIGR00229">
    <property type="entry name" value="sensory_box"/>
    <property type="match status" value="1"/>
</dbReference>
<dbReference type="Proteomes" id="UP000005262">
    <property type="component" value="Chromosome"/>
</dbReference>
<dbReference type="InterPro" id="IPR005467">
    <property type="entry name" value="His_kinase_dom"/>
</dbReference>
<reference evidence="15" key="2">
    <citation type="submission" date="2012-08" db="EMBL/GenBank/DDBJ databases">
        <title>Finished genome of Desulfosporosinus meridiei DSM 13257.</title>
        <authorList>
            <person name="Huntemann M."/>
            <person name="Wei C.-L."/>
            <person name="Han J."/>
            <person name="Detter J.C."/>
            <person name="Han C."/>
            <person name="Davenport K."/>
            <person name="Daligault H."/>
            <person name="Erkkila T."/>
            <person name="Gu W."/>
            <person name="Munk A.C.C."/>
            <person name="Teshima H."/>
            <person name="Xu Y."/>
            <person name="Chain P."/>
            <person name="Tapia R."/>
            <person name="Chen A."/>
            <person name="Krypides N."/>
            <person name="Mavromatis K."/>
            <person name="Markowitz V."/>
            <person name="Szeto E."/>
            <person name="Ivanova N."/>
            <person name="Mikhailova N."/>
            <person name="Ovchinnikova G."/>
            <person name="Pagani I."/>
            <person name="Pati A."/>
            <person name="Goodwin L."/>
            <person name="Peters L."/>
            <person name="Pitluck S."/>
            <person name="Woyke T."/>
            <person name="Pester M."/>
            <person name="Spring S."/>
            <person name="Ollivier B."/>
            <person name="Rattei T."/>
            <person name="Klenk H.-P."/>
            <person name="Wagner M."/>
            <person name="Loy A."/>
        </authorList>
    </citation>
    <scope>NUCLEOTIDE SEQUENCE [LARGE SCALE GENOMIC DNA]</scope>
    <source>
        <strain evidence="15">ATCC BAA-275 / DSM 13257 / NCIMB 13706 / S10</strain>
    </source>
</reference>
<protein>
    <recommendedName>
        <fullName evidence="2">histidine kinase</fullName>
        <ecNumber evidence="2">2.7.13.3</ecNumber>
    </recommendedName>
</protein>
<reference evidence="14 15" key="1">
    <citation type="journal article" date="2012" name="J. Bacteriol.">
        <title>Complete genome sequences of Desulfosporosinus orientis DSM765T, Desulfosporosinus youngiae DSM17734T, Desulfosporosinus meridiei DSM13257T, and Desulfosporosinus acidiphilus DSM22704T.</title>
        <authorList>
            <person name="Pester M."/>
            <person name="Brambilla E."/>
            <person name="Alazard D."/>
            <person name="Rattei T."/>
            <person name="Weinmaier T."/>
            <person name="Han J."/>
            <person name="Lucas S."/>
            <person name="Lapidus A."/>
            <person name="Cheng J.F."/>
            <person name="Goodwin L."/>
            <person name="Pitluck S."/>
            <person name="Peters L."/>
            <person name="Ovchinnikova G."/>
            <person name="Teshima H."/>
            <person name="Detter J.C."/>
            <person name="Han C.S."/>
            <person name="Tapia R."/>
            <person name="Land M.L."/>
            <person name="Hauser L."/>
            <person name="Kyrpides N.C."/>
            <person name="Ivanova N.N."/>
            <person name="Pagani I."/>
            <person name="Huntmann M."/>
            <person name="Wei C.L."/>
            <person name="Davenport K.W."/>
            <person name="Daligault H."/>
            <person name="Chain P.S."/>
            <person name="Chen A."/>
            <person name="Mavromatis K."/>
            <person name="Markowitz V."/>
            <person name="Szeto E."/>
            <person name="Mikhailova N."/>
            <person name="Pati A."/>
            <person name="Wagner M."/>
            <person name="Woyke T."/>
            <person name="Ollivier B."/>
            <person name="Klenk H.P."/>
            <person name="Spring S."/>
            <person name="Loy A."/>
        </authorList>
    </citation>
    <scope>NUCLEOTIDE SEQUENCE [LARGE SCALE GENOMIC DNA]</scope>
    <source>
        <strain evidence="15">ATCC BAA-275 / DSM 13257 / NCIMB 13706 / S10</strain>
    </source>
</reference>
<dbReference type="InterPro" id="IPR003661">
    <property type="entry name" value="HisK_dim/P_dom"/>
</dbReference>
<dbReference type="Gene3D" id="1.10.287.130">
    <property type="match status" value="1"/>
</dbReference>
<dbReference type="PRINTS" id="PR00344">
    <property type="entry name" value="BCTRLSENSOR"/>
</dbReference>
<keyword evidence="8" id="KW-0902">Two-component regulatory system</keyword>
<dbReference type="SMART" id="SM00086">
    <property type="entry name" value="PAC"/>
    <property type="match status" value="1"/>
</dbReference>
<evidence type="ECO:0000256" key="2">
    <source>
        <dbReference type="ARBA" id="ARBA00012438"/>
    </source>
</evidence>
<dbReference type="InterPro" id="IPR000700">
    <property type="entry name" value="PAS-assoc_C"/>
</dbReference>
<feature type="transmembrane region" description="Helical" evidence="10">
    <location>
        <begin position="106"/>
        <end position="123"/>
    </location>
</feature>
<feature type="domain" description="PAC" evidence="13">
    <location>
        <begin position="316"/>
        <end position="368"/>
    </location>
</feature>
<keyword evidence="5" id="KW-0547">Nucleotide-binding</keyword>
<dbReference type="PROSITE" id="PS50113">
    <property type="entry name" value="PAC"/>
    <property type="match status" value="1"/>
</dbReference>
<dbReference type="SUPFAM" id="SSF55874">
    <property type="entry name" value="ATPase domain of HSP90 chaperone/DNA topoisomerase II/histidine kinase"/>
    <property type="match status" value="1"/>
</dbReference>
<dbReference type="SUPFAM" id="SSF47384">
    <property type="entry name" value="Homodimeric domain of signal transducing histidine kinase"/>
    <property type="match status" value="1"/>
</dbReference>
<evidence type="ECO:0000256" key="5">
    <source>
        <dbReference type="ARBA" id="ARBA00022741"/>
    </source>
</evidence>
<dbReference type="PANTHER" id="PTHR43065:SF46">
    <property type="entry name" value="C4-DICARBOXYLATE TRANSPORT SENSOR PROTEIN DCTB"/>
    <property type="match status" value="1"/>
</dbReference>
<dbReference type="SUPFAM" id="SSF55785">
    <property type="entry name" value="PYP-like sensor domain (PAS domain)"/>
    <property type="match status" value="1"/>
</dbReference>
<keyword evidence="6" id="KW-0418">Kinase</keyword>
<dbReference type="GO" id="GO:0005524">
    <property type="term" value="F:ATP binding"/>
    <property type="evidence" value="ECO:0007669"/>
    <property type="project" value="UniProtKB-KW"/>
</dbReference>
<feature type="transmembrane region" description="Helical" evidence="10">
    <location>
        <begin position="32"/>
        <end position="49"/>
    </location>
</feature>
<keyword evidence="10" id="KW-1133">Transmembrane helix</keyword>
<dbReference type="Pfam" id="PF13426">
    <property type="entry name" value="PAS_9"/>
    <property type="match status" value="1"/>
</dbReference>
<evidence type="ECO:0000256" key="8">
    <source>
        <dbReference type="ARBA" id="ARBA00023012"/>
    </source>
</evidence>
<evidence type="ECO:0000256" key="1">
    <source>
        <dbReference type="ARBA" id="ARBA00000085"/>
    </source>
</evidence>
<dbReference type="eggNOG" id="COG3852">
    <property type="taxonomic scope" value="Bacteria"/>
</dbReference>
<dbReference type="InterPro" id="IPR035965">
    <property type="entry name" value="PAS-like_dom_sf"/>
</dbReference>
<keyword evidence="4" id="KW-0808">Transferase</keyword>
<feature type="coiled-coil region" evidence="9">
    <location>
        <begin position="209"/>
        <end position="243"/>
    </location>
</feature>
<feature type="transmembrane region" description="Helical" evidence="10">
    <location>
        <begin position="182"/>
        <end position="201"/>
    </location>
</feature>
<feature type="domain" description="PAS" evidence="12">
    <location>
        <begin position="243"/>
        <end position="313"/>
    </location>
</feature>
<evidence type="ECO:0000256" key="9">
    <source>
        <dbReference type="SAM" id="Coils"/>
    </source>
</evidence>
<dbReference type="CDD" id="cd00130">
    <property type="entry name" value="PAS"/>
    <property type="match status" value="1"/>
</dbReference>
<keyword evidence="10" id="KW-0812">Transmembrane</keyword>
<dbReference type="InterPro" id="IPR001610">
    <property type="entry name" value="PAC"/>
</dbReference>
<dbReference type="OrthoDB" id="9815750at2"/>
<dbReference type="SMART" id="SM00388">
    <property type="entry name" value="HisKA"/>
    <property type="match status" value="1"/>
</dbReference>
<keyword evidence="10" id="KW-0472">Membrane</keyword>